<evidence type="ECO:0000256" key="5">
    <source>
        <dbReference type="SAM" id="MobiDB-lite"/>
    </source>
</evidence>
<dbReference type="InterPro" id="IPR011041">
    <property type="entry name" value="Quinoprot_gluc/sorb_DH_b-prop"/>
</dbReference>
<dbReference type="Gene3D" id="2.60.120.260">
    <property type="entry name" value="Galactose-binding domain-like"/>
    <property type="match status" value="1"/>
</dbReference>
<dbReference type="HOGENOM" id="CLU_253168_0_0_0"/>
<evidence type="ECO:0000256" key="3">
    <source>
        <dbReference type="ARBA" id="ARBA00023004"/>
    </source>
</evidence>
<feature type="region of interest" description="Disordered" evidence="5">
    <location>
        <begin position="649"/>
        <end position="668"/>
    </location>
</feature>
<dbReference type="GO" id="GO:0020037">
    <property type="term" value="F:heme binding"/>
    <property type="evidence" value="ECO:0007669"/>
    <property type="project" value="InterPro"/>
</dbReference>
<dbReference type="InterPro" id="IPR036909">
    <property type="entry name" value="Cyt_c-like_dom_sf"/>
</dbReference>
<dbReference type="NCBIfam" id="TIGR02603">
    <property type="entry name" value="CxxCH_TIGR02603"/>
    <property type="match status" value="1"/>
</dbReference>
<evidence type="ECO:0000256" key="1">
    <source>
        <dbReference type="ARBA" id="ARBA00022617"/>
    </source>
</evidence>
<keyword evidence="1 4" id="KW-0349">Heme</keyword>
<dbReference type="EMBL" id="CP003364">
    <property type="protein sequence ID" value="AGA25760.1"/>
    <property type="molecule type" value="Genomic_DNA"/>
</dbReference>
<keyword evidence="6" id="KW-0732">Signal</keyword>
<sequence>MQRLFLMMTGFLLLSASPTLAKLEVGVARVDITPDYPIRLHGYLARTQESRGTAQRIWAKGLAIGSGSKEGRRVVLVSVDSLGVPFEIVEEVAKRLQAKEGIPKSDFVVAASHTHSAPCLSGIAPNIFGKKISDNELATIERYTRELTDNLERVSLAALKDLRPGRLDWAQGRAEFASNRRTKGGPVDHSLPVLRATDLDGKVHAILVNYACHCTTLDPNDNKVSGDWAGFAQEAIEHDHPGAIALTVVGCGADSNPLKRLAPDGAQVNGRAIADEVNRLFKQAANPSESPWRNLEAPPSQMPGAEVKLPLDTLPTRSTLEKLVEAGGPPGYAASVQLAKLDRGEPLQAEVNYPVQVWAFGNELAMVFLPGEVVVDYVLRLKQEFDPAKLWVTAYANDVPCYIPSERILREGGYEGGGAMIYYARPAPFKPGIENLIISTVHKLMPAAFQAKAKTKADDNVKAHDDAPKAKSPEEALSAMRVKKGFRVELVASEPLVLDPVAIDFGGDGKLWVCEMRDYPAGIDGNWKPGGVIKVLEDRDGDGRYDTGTTFLEDLAFPTGVMAWRKGALICAAPEIIYAEDTDGDGKADVRKVLFRGFATENYQARVNGLSYNLDNWVYGANGLIGGTIHGTATGREINIGGRDFRIKPDTGTMEPASGLTQQGRIHDDWGNQFGNTNSDWLRHYPFPDQYASRNPRVAAPGPMVYVARDPDNARMYPTSRTLERFNMPESANRVTSGCGPMIYRDTLLGEAFTGNSFTCEPVHNVVHREVLSPDGITFASHRAADEKTSEFLSSTDNWFRPVQARTGPDGAIWVVDMYRSVIEHPRWISPQQLATLDVRGGDDKGRIYRVFPEGETPRPVPILDRLTSPELAKQLDSPNGTLRDNVQRLLVQRGDRSAVPALKEVAARCSRPEGRMQALCTLDGLEALDAAAIIQGLADSAAGVRRQAVRLAERRLGDDESLAKAIAAIVSDPDLGVRYQLALSLGEWNDPRAGELLGQLAQRDGNDIWVRGAILSSAVKYPGPILAAVVSDKADPQIRSAMIGPLVTTATSARDAAAITALVDSLPKPAKGEPIPSWWLSLAAELFGSGSAEVGNLSASPFMKNVFAHARLVAQDEQGKGADRRTAIRLLGHEKENQEGDIALLTTLLEPRNNAAIQLAAVQCLAKLSSPEAAGRLIRAWPQMVPALRGATIDGLLARPQSTETLLSALESKAIGSAEIDASHRQRLLDHANLALRERAEKVLSAVRPRGRAEVLDAYRAASEKTGDPTRGKALFGKICASCHKFDGQGHEVGPDLAALTDTSPDAFLTAILDPNREVDARYAGYTAAVIDGRVVTGLIAAETGNAITLKRQEGVLDVILRADLEELKTSGQSLMPEGLENDLKPADLSDLIAYLASGARRPKVLEGNHPETVVQAADGSLRLSAETAQVYGPTLTFESQFGNLGLWQSAGDQAAWTVRVDRPTIFTVAMEWACADESAGNAFQVRSEAVILSGTVDGTGAGTWSRYRSIFVGEMTLEAGTHRIEFRPVGPIRNALLDLKAVTLTPRVKLGR</sequence>
<dbReference type="eggNOG" id="COG2010">
    <property type="taxonomic scope" value="Bacteria"/>
</dbReference>
<reference evidence="8 9" key="1">
    <citation type="submission" date="2012-02" db="EMBL/GenBank/DDBJ databases">
        <title>Complete sequence of chromosome of Singulisphaera acidiphila DSM 18658.</title>
        <authorList>
            <consortium name="US DOE Joint Genome Institute (JGI-PGF)"/>
            <person name="Lucas S."/>
            <person name="Copeland A."/>
            <person name="Lapidus A."/>
            <person name="Glavina del Rio T."/>
            <person name="Dalin E."/>
            <person name="Tice H."/>
            <person name="Bruce D."/>
            <person name="Goodwin L."/>
            <person name="Pitluck S."/>
            <person name="Peters L."/>
            <person name="Ovchinnikova G."/>
            <person name="Chertkov O."/>
            <person name="Kyrpides N."/>
            <person name="Mavromatis K."/>
            <person name="Ivanova N."/>
            <person name="Brettin T."/>
            <person name="Detter J.C."/>
            <person name="Han C."/>
            <person name="Larimer F."/>
            <person name="Land M."/>
            <person name="Hauser L."/>
            <person name="Markowitz V."/>
            <person name="Cheng J.-F."/>
            <person name="Hugenholtz P."/>
            <person name="Woyke T."/>
            <person name="Wu D."/>
            <person name="Tindall B."/>
            <person name="Pomrenke H."/>
            <person name="Brambilla E."/>
            <person name="Klenk H.-P."/>
            <person name="Eisen J.A."/>
        </authorList>
    </citation>
    <scope>NUCLEOTIDE SEQUENCE [LARGE SCALE GENOMIC DNA]</scope>
    <source>
        <strain evidence="9">ATCC BAA-1392 / DSM 18658 / VKM B-2454 / MOB10</strain>
    </source>
</reference>
<feature type="signal peptide" evidence="6">
    <location>
        <begin position="1"/>
        <end position="21"/>
    </location>
</feature>
<evidence type="ECO:0000259" key="7">
    <source>
        <dbReference type="PROSITE" id="PS51007"/>
    </source>
</evidence>
<keyword evidence="2 4" id="KW-0479">Metal-binding</keyword>
<dbReference type="InterPro" id="IPR013427">
    <property type="entry name" value="Haem-bd_dom_put"/>
</dbReference>
<dbReference type="GO" id="GO:0009055">
    <property type="term" value="F:electron transfer activity"/>
    <property type="evidence" value="ECO:0007669"/>
    <property type="project" value="InterPro"/>
</dbReference>
<accession>L0DA74</accession>
<dbReference type="Gene3D" id="1.10.760.10">
    <property type="entry name" value="Cytochrome c-like domain"/>
    <property type="match status" value="1"/>
</dbReference>
<dbReference type="Pfam" id="PF00034">
    <property type="entry name" value="Cytochrom_C"/>
    <property type="match status" value="1"/>
</dbReference>
<dbReference type="InterPro" id="IPR031329">
    <property type="entry name" value="NEUT/ALK_ceramidase_N"/>
</dbReference>
<dbReference type="InterPro" id="IPR009056">
    <property type="entry name" value="Cyt_c-like_dom"/>
</dbReference>
<dbReference type="SUPFAM" id="SSF46626">
    <property type="entry name" value="Cytochrome c"/>
    <property type="match status" value="1"/>
</dbReference>
<dbReference type="InterPro" id="IPR011989">
    <property type="entry name" value="ARM-like"/>
</dbReference>
<dbReference type="InterPro" id="IPR011042">
    <property type="entry name" value="6-blade_b-propeller_TolB-like"/>
</dbReference>
<evidence type="ECO:0000256" key="6">
    <source>
        <dbReference type="SAM" id="SignalP"/>
    </source>
</evidence>
<dbReference type="STRING" id="886293.Sinac_1376"/>
<dbReference type="Gene3D" id="1.25.10.10">
    <property type="entry name" value="Leucine-rich Repeat Variant"/>
    <property type="match status" value="1"/>
</dbReference>
<dbReference type="InterPro" id="IPR013428">
    <property type="entry name" value="Membrane-bound_put_N"/>
</dbReference>
<name>L0DA74_SINAD</name>
<dbReference type="GO" id="GO:0046872">
    <property type="term" value="F:metal ion binding"/>
    <property type="evidence" value="ECO:0007669"/>
    <property type="project" value="UniProtKB-KW"/>
</dbReference>
<dbReference type="Pfam" id="PF23500">
    <property type="entry name" value="DUF7133"/>
    <property type="match status" value="1"/>
</dbReference>
<dbReference type="InterPro" id="IPR055557">
    <property type="entry name" value="DUF7133"/>
</dbReference>
<dbReference type="SUPFAM" id="SSF50952">
    <property type="entry name" value="Soluble quinoprotein glucose dehydrogenase"/>
    <property type="match status" value="1"/>
</dbReference>
<dbReference type="Proteomes" id="UP000010798">
    <property type="component" value="Chromosome"/>
</dbReference>
<dbReference type="InterPro" id="IPR008979">
    <property type="entry name" value="Galactose-bd-like_sf"/>
</dbReference>
<dbReference type="eggNOG" id="COG1413">
    <property type="taxonomic scope" value="Bacteria"/>
</dbReference>
<dbReference type="Pfam" id="PF04734">
    <property type="entry name" value="Ceramidase_alk"/>
    <property type="match status" value="1"/>
</dbReference>
<keyword evidence="3 4" id="KW-0408">Iron</keyword>
<evidence type="ECO:0000256" key="2">
    <source>
        <dbReference type="ARBA" id="ARBA00022723"/>
    </source>
</evidence>
<dbReference type="PANTHER" id="PTHR33546">
    <property type="entry name" value="LARGE, MULTIFUNCTIONAL SECRETED PROTEIN-RELATED"/>
    <property type="match status" value="1"/>
</dbReference>
<protein>
    <submittedName>
        <fullName evidence="8">Putative membrane-bound dehydrogenase</fullName>
    </submittedName>
</protein>
<evidence type="ECO:0000256" key="4">
    <source>
        <dbReference type="PROSITE-ProRule" id="PRU00433"/>
    </source>
</evidence>
<dbReference type="eggNOG" id="COG2133">
    <property type="taxonomic scope" value="Bacteria"/>
</dbReference>
<dbReference type="PANTHER" id="PTHR33546:SF1">
    <property type="entry name" value="LARGE, MULTIFUNCTIONAL SECRETED PROTEIN"/>
    <property type="match status" value="1"/>
</dbReference>
<evidence type="ECO:0000313" key="9">
    <source>
        <dbReference type="Proteomes" id="UP000010798"/>
    </source>
</evidence>
<dbReference type="NCBIfam" id="TIGR02604">
    <property type="entry name" value="Piru_Ver_Nterm"/>
    <property type="match status" value="1"/>
</dbReference>
<dbReference type="RefSeq" id="WP_015244934.1">
    <property type="nucleotide sequence ID" value="NC_019892.1"/>
</dbReference>
<feature type="chain" id="PRO_5003940661" evidence="6">
    <location>
        <begin position="22"/>
        <end position="1554"/>
    </location>
</feature>
<dbReference type="KEGG" id="saci:Sinac_1376"/>
<evidence type="ECO:0000313" key="8">
    <source>
        <dbReference type="EMBL" id="AGA25760.1"/>
    </source>
</evidence>
<dbReference type="PROSITE" id="PS51007">
    <property type="entry name" value="CYTC"/>
    <property type="match status" value="1"/>
</dbReference>
<keyword evidence="9" id="KW-1185">Reference proteome</keyword>
<proteinExistence type="predicted"/>
<dbReference type="SUPFAM" id="SSF49785">
    <property type="entry name" value="Galactose-binding domain-like"/>
    <property type="match status" value="1"/>
</dbReference>
<dbReference type="OrthoDB" id="230287at2"/>
<dbReference type="SUPFAM" id="SSF48371">
    <property type="entry name" value="ARM repeat"/>
    <property type="match status" value="1"/>
</dbReference>
<organism evidence="8 9">
    <name type="scientific">Singulisphaera acidiphila (strain ATCC BAA-1392 / DSM 18658 / VKM B-2454 / MOB10)</name>
    <dbReference type="NCBI Taxonomy" id="886293"/>
    <lineage>
        <taxon>Bacteria</taxon>
        <taxon>Pseudomonadati</taxon>
        <taxon>Planctomycetota</taxon>
        <taxon>Planctomycetia</taxon>
        <taxon>Isosphaerales</taxon>
        <taxon>Isosphaeraceae</taxon>
        <taxon>Singulisphaera</taxon>
    </lineage>
</organism>
<dbReference type="InterPro" id="IPR016024">
    <property type="entry name" value="ARM-type_fold"/>
</dbReference>
<dbReference type="Pfam" id="PF13646">
    <property type="entry name" value="HEAT_2"/>
    <property type="match status" value="1"/>
</dbReference>
<dbReference type="Gene3D" id="2.120.10.30">
    <property type="entry name" value="TolB, C-terminal domain"/>
    <property type="match status" value="1"/>
</dbReference>
<gene>
    <name evidence="8" type="ordered locus">Sinac_1376</name>
</gene>
<feature type="domain" description="Cytochrome c" evidence="7">
    <location>
        <begin position="1268"/>
        <end position="1401"/>
    </location>
</feature>